<accession>A0A382W094</accession>
<name>A0A382W094_9ZZZZ</name>
<feature type="non-terminal residue" evidence="1">
    <location>
        <position position="1"/>
    </location>
</feature>
<dbReference type="EMBL" id="UINC01155610">
    <property type="protein sequence ID" value="SVD51561.1"/>
    <property type="molecule type" value="Genomic_DNA"/>
</dbReference>
<dbReference type="AlphaFoldDB" id="A0A382W094"/>
<organism evidence="1">
    <name type="scientific">marine metagenome</name>
    <dbReference type="NCBI Taxonomy" id="408172"/>
    <lineage>
        <taxon>unclassified sequences</taxon>
        <taxon>metagenomes</taxon>
        <taxon>ecological metagenomes</taxon>
    </lineage>
</organism>
<dbReference type="Gene3D" id="2.130.10.10">
    <property type="entry name" value="YVTN repeat-like/Quinoprotein amine dehydrogenase"/>
    <property type="match status" value="1"/>
</dbReference>
<proteinExistence type="predicted"/>
<sequence length="82" mass="9108">VQHHVKGQKNSYMFQNVYVSFRDKDCIARFKLNGSGLITPLAPVDAPGGLAPMATDSSRQHPYLGQRLSRHLSSFHIESQLG</sequence>
<protein>
    <submittedName>
        <fullName evidence="1">Uncharacterized protein</fullName>
    </submittedName>
</protein>
<gene>
    <name evidence="1" type="ORF">METZ01_LOCUS404415</name>
</gene>
<reference evidence="1" key="1">
    <citation type="submission" date="2018-05" db="EMBL/GenBank/DDBJ databases">
        <authorList>
            <person name="Lanie J.A."/>
            <person name="Ng W.-L."/>
            <person name="Kazmierczak K.M."/>
            <person name="Andrzejewski T.M."/>
            <person name="Davidsen T.M."/>
            <person name="Wayne K.J."/>
            <person name="Tettelin H."/>
            <person name="Glass J.I."/>
            <person name="Rusch D."/>
            <person name="Podicherti R."/>
            <person name="Tsui H.-C.T."/>
            <person name="Winkler M.E."/>
        </authorList>
    </citation>
    <scope>NUCLEOTIDE SEQUENCE</scope>
</reference>
<dbReference type="InterPro" id="IPR015943">
    <property type="entry name" value="WD40/YVTN_repeat-like_dom_sf"/>
</dbReference>
<feature type="non-terminal residue" evidence="1">
    <location>
        <position position="82"/>
    </location>
</feature>
<evidence type="ECO:0000313" key="1">
    <source>
        <dbReference type="EMBL" id="SVD51561.1"/>
    </source>
</evidence>